<dbReference type="EMBL" id="VSSQ01140589">
    <property type="protein sequence ID" value="MPN62497.1"/>
    <property type="molecule type" value="Genomic_DNA"/>
</dbReference>
<protein>
    <submittedName>
        <fullName evidence="1">Uncharacterized protein</fullName>
    </submittedName>
</protein>
<comment type="caution">
    <text evidence="1">The sequence shown here is derived from an EMBL/GenBank/DDBJ whole genome shotgun (WGS) entry which is preliminary data.</text>
</comment>
<proteinExistence type="predicted"/>
<evidence type="ECO:0000313" key="1">
    <source>
        <dbReference type="EMBL" id="MPN62497.1"/>
    </source>
</evidence>
<reference evidence="1" key="1">
    <citation type="submission" date="2019-08" db="EMBL/GenBank/DDBJ databases">
        <authorList>
            <person name="Kucharzyk K."/>
            <person name="Murdoch R.W."/>
            <person name="Higgins S."/>
            <person name="Loffler F."/>
        </authorList>
    </citation>
    <scope>NUCLEOTIDE SEQUENCE</scope>
</reference>
<sequence>MGRMAAYTGKDVTREEVLNSDLYLGPKTYVMGPVENIPEIIPVAGVPGKE</sequence>
<name>A0A645JGL5_9ZZZZ</name>
<gene>
    <name evidence="1" type="ORF">SDC9_210246</name>
</gene>
<dbReference type="AlphaFoldDB" id="A0A645JGL5"/>
<accession>A0A645JGL5</accession>
<organism evidence="1">
    <name type="scientific">bioreactor metagenome</name>
    <dbReference type="NCBI Taxonomy" id="1076179"/>
    <lineage>
        <taxon>unclassified sequences</taxon>
        <taxon>metagenomes</taxon>
        <taxon>ecological metagenomes</taxon>
    </lineage>
</organism>